<comment type="caution">
    <text evidence="7">The sequence shown here is derived from an EMBL/GenBank/DDBJ whole genome shotgun (WGS) entry which is preliminary data.</text>
</comment>
<reference evidence="7" key="1">
    <citation type="submission" date="2020-10" db="EMBL/GenBank/DDBJ databases">
        <authorList>
            <person name="Gilroy R."/>
        </authorList>
    </citation>
    <scope>NUCLEOTIDE SEQUENCE</scope>
    <source>
        <strain evidence="7">ChiSjej4B22-8148</strain>
    </source>
</reference>
<dbReference type="GO" id="GO:0000455">
    <property type="term" value="P:enzyme-directed rRNA pseudouridine synthesis"/>
    <property type="evidence" value="ECO:0007669"/>
    <property type="project" value="UniProtKB-ARBA"/>
</dbReference>
<dbReference type="PROSITE" id="PS01149">
    <property type="entry name" value="PSI_RSU"/>
    <property type="match status" value="1"/>
</dbReference>
<dbReference type="InterPro" id="IPR006145">
    <property type="entry name" value="PsdUridine_synth_RsuA/RluA"/>
</dbReference>
<dbReference type="PANTHER" id="PTHR47683">
    <property type="entry name" value="PSEUDOURIDINE SYNTHASE FAMILY PROTEIN-RELATED"/>
    <property type="match status" value="1"/>
</dbReference>
<gene>
    <name evidence="7" type="ORF">IAB31_07870</name>
</gene>
<proteinExistence type="inferred from homology"/>
<dbReference type="CDD" id="cd00165">
    <property type="entry name" value="S4"/>
    <property type="match status" value="1"/>
</dbReference>
<dbReference type="AlphaFoldDB" id="A0A9D1AEB6"/>
<evidence type="ECO:0000256" key="1">
    <source>
        <dbReference type="ARBA" id="ARBA00008348"/>
    </source>
</evidence>
<dbReference type="SMART" id="SM00363">
    <property type="entry name" value="S4"/>
    <property type="match status" value="1"/>
</dbReference>
<dbReference type="Gene3D" id="3.30.70.1560">
    <property type="entry name" value="Alpha-L RNA-binding motif"/>
    <property type="match status" value="1"/>
</dbReference>
<dbReference type="Pfam" id="PF01479">
    <property type="entry name" value="S4"/>
    <property type="match status" value="1"/>
</dbReference>
<accession>A0A9D1AEB6</accession>
<dbReference type="Pfam" id="PF00849">
    <property type="entry name" value="PseudoU_synth_2"/>
    <property type="match status" value="1"/>
</dbReference>
<evidence type="ECO:0000256" key="5">
    <source>
        <dbReference type="RuleBase" id="RU003887"/>
    </source>
</evidence>
<dbReference type="InterPro" id="IPR020094">
    <property type="entry name" value="TruA/RsuA/RluB/E/F_N"/>
</dbReference>
<dbReference type="Gene3D" id="3.10.290.10">
    <property type="entry name" value="RNA-binding S4 domain"/>
    <property type="match status" value="1"/>
</dbReference>
<dbReference type="GO" id="GO:0120159">
    <property type="term" value="F:rRNA pseudouridine synthase activity"/>
    <property type="evidence" value="ECO:0007669"/>
    <property type="project" value="UniProtKB-ARBA"/>
</dbReference>
<evidence type="ECO:0000313" key="8">
    <source>
        <dbReference type="Proteomes" id="UP000886757"/>
    </source>
</evidence>
<evidence type="ECO:0000256" key="4">
    <source>
        <dbReference type="PROSITE-ProRule" id="PRU00182"/>
    </source>
</evidence>
<evidence type="ECO:0000256" key="3">
    <source>
        <dbReference type="ARBA" id="ARBA00023235"/>
    </source>
</evidence>
<evidence type="ECO:0000313" key="7">
    <source>
        <dbReference type="EMBL" id="HIR13824.1"/>
    </source>
</evidence>
<dbReference type="InterPro" id="IPR020103">
    <property type="entry name" value="PsdUridine_synth_cat_dom_sf"/>
</dbReference>
<comment type="similarity">
    <text evidence="1 5">Belongs to the pseudouridine synthase RsuA family.</text>
</comment>
<evidence type="ECO:0000259" key="6">
    <source>
        <dbReference type="SMART" id="SM00363"/>
    </source>
</evidence>
<dbReference type="PROSITE" id="PS50889">
    <property type="entry name" value="S4"/>
    <property type="match status" value="1"/>
</dbReference>
<reference evidence="7" key="2">
    <citation type="journal article" date="2021" name="PeerJ">
        <title>Extensive microbial diversity within the chicken gut microbiome revealed by metagenomics and culture.</title>
        <authorList>
            <person name="Gilroy R."/>
            <person name="Ravi A."/>
            <person name="Getino M."/>
            <person name="Pursley I."/>
            <person name="Horton D.L."/>
            <person name="Alikhan N.F."/>
            <person name="Baker D."/>
            <person name="Gharbi K."/>
            <person name="Hall N."/>
            <person name="Watson M."/>
            <person name="Adriaenssens E.M."/>
            <person name="Foster-Nyarko E."/>
            <person name="Jarju S."/>
            <person name="Secka A."/>
            <person name="Antonio M."/>
            <person name="Oren A."/>
            <person name="Chaudhuri R.R."/>
            <person name="La Ragione R."/>
            <person name="Hildebrand F."/>
            <person name="Pallen M.J."/>
        </authorList>
    </citation>
    <scope>NUCLEOTIDE SEQUENCE</scope>
    <source>
        <strain evidence="7">ChiSjej4B22-8148</strain>
    </source>
</reference>
<dbReference type="InterPro" id="IPR042092">
    <property type="entry name" value="PsdUridine_s_RsuA/RluB/E/F_cat"/>
</dbReference>
<dbReference type="EMBL" id="DVGK01000088">
    <property type="protein sequence ID" value="HIR13824.1"/>
    <property type="molecule type" value="Genomic_DNA"/>
</dbReference>
<protein>
    <recommendedName>
        <fullName evidence="5">Pseudouridine synthase</fullName>
        <ecNumber evidence="5">5.4.99.-</ecNumber>
    </recommendedName>
</protein>
<dbReference type="SUPFAM" id="SSF55174">
    <property type="entry name" value="Alpha-L RNA-binding motif"/>
    <property type="match status" value="1"/>
</dbReference>
<dbReference type="Proteomes" id="UP000886757">
    <property type="component" value="Unassembled WGS sequence"/>
</dbReference>
<dbReference type="EC" id="5.4.99.-" evidence="5"/>
<dbReference type="InterPro" id="IPR000748">
    <property type="entry name" value="PsdUridine_synth_RsuA/RluB/E/F"/>
</dbReference>
<feature type="domain" description="RNA-binding S4" evidence="6">
    <location>
        <begin position="1"/>
        <end position="59"/>
    </location>
</feature>
<dbReference type="SUPFAM" id="SSF55120">
    <property type="entry name" value="Pseudouridine synthase"/>
    <property type="match status" value="1"/>
</dbReference>
<name>A0A9D1AEB6_9FIRM</name>
<sequence length="234" mass="26561">MRLDKYLCACTGCTRSQSKLYLKKGLVKVNGEPEKRPEIKVDPGKDQVSLEGRVLSYREHEYLMFHKPAGCVTAVSDREHKTVMDYIQRKDKRGIFPVGRLDLDTEGLLFLTDDGELAHRLLAPGRHVEKTYFAMLAHPASQEDVDAFRTGIEIGEKRPTLPAGLSLLETPGHVLVTVVEGKFHQIKRMFQARGNQVVYLKRTAMAGISLDPDLDRGQWRELTEEEVERLRSLC</sequence>
<dbReference type="Gene3D" id="3.30.70.580">
    <property type="entry name" value="Pseudouridine synthase I, catalytic domain, N-terminal subdomain"/>
    <property type="match status" value="1"/>
</dbReference>
<evidence type="ECO:0000256" key="2">
    <source>
        <dbReference type="ARBA" id="ARBA00022884"/>
    </source>
</evidence>
<organism evidence="7 8">
    <name type="scientific">Candidatus Choladousia intestinavium</name>
    <dbReference type="NCBI Taxonomy" id="2840727"/>
    <lineage>
        <taxon>Bacteria</taxon>
        <taxon>Bacillati</taxon>
        <taxon>Bacillota</taxon>
        <taxon>Clostridia</taxon>
        <taxon>Lachnospirales</taxon>
        <taxon>Lachnospiraceae</taxon>
        <taxon>Lachnospiraceae incertae sedis</taxon>
        <taxon>Candidatus Choladousia</taxon>
    </lineage>
</organism>
<dbReference type="InterPro" id="IPR002942">
    <property type="entry name" value="S4_RNA-bd"/>
</dbReference>
<keyword evidence="3 5" id="KW-0413">Isomerase</keyword>
<dbReference type="NCBIfam" id="TIGR00093">
    <property type="entry name" value="pseudouridine synthase"/>
    <property type="match status" value="1"/>
</dbReference>
<dbReference type="InterPro" id="IPR036986">
    <property type="entry name" value="S4_RNA-bd_sf"/>
</dbReference>
<dbReference type="InterPro" id="IPR018496">
    <property type="entry name" value="PsdUridine_synth_RsuA/RluB_CS"/>
</dbReference>
<keyword evidence="2 4" id="KW-0694">RNA-binding</keyword>
<dbReference type="PANTHER" id="PTHR47683:SF4">
    <property type="entry name" value="PSEUDOURIDINE SYNTHASE"/>
    <property type="match status" value="1"/>
</dbReference>
<dbReference type="CDD" id="cd02553">
    <property type="entry name" value="PseudoU_synth_RsuA"/>
    <property type="match status" value="1"/>
</dbReference>
<dbReference type="InterPro" id="IPR050343">
    <property type="entry name" value="RsuA_PseudoU_synthase"/>
</dbReference>
<dbReference type="GO" id="GO:0003723">
    <property type="term" value="F:RNA binding"/>
    <property type="evidence" value="ECO:0007669"/>
    <property type="project" value="UniProtKB-KW"/>
</dbReference>